<dbReference type="InterPro" id="IPR013087">
    <property type="entry name" value="Znf_C2H2_type"/>
</dbReference>
<feature type="compositionally biased region" description="Basic residues" evidence="1">
    <location>
        <begin position="95"/>
        <end position="108"/>
    </location>
</feature>
<accession>A0A914D0M6</accession>
<dbReference type="WBParaSite" id="ACRNAN_scaffold16559.g28496.t1">
    <property type="protein sequence ID" value="ACRNAN_scaffold16559.g28496.t1"/>
    <property type="gene ID" value="ACRNAN_scaffold16559.g28496"/>
</dbReference>
<dbReference type="SMART" id="SM00355">
    <property type="entry name" value="ZnF_C2H2"/>
    <property type="match status" value="2"/>
</dbReference>
<protein>
    <submittedName>
        <fullName evidence="4">C2H2-type domain-containing protein</fullName>
    </submittedName>
</protein>
<keyword evidence="3" id="KW-1185">Reference proteome</keyword>
<evidence type="ECO:0000313" key="4">
    <source>
        <dbReference type="WBParaSite" id="ACRNAN_scaffold16559.g28496.t1"/>
    </source>
</evidence>
<reference evidence="4" key="1">
    <citation type="submission" date="2022-11" db="UniProtKB">
        <authorList>
            <consortium name="WormBaseParasite"/>
        </authorList>
    </citation>
    <scope>IDENTIFICATION</scope>
</reference>
<sequence>MRLLSGNKKVVGGKIIEPVRNELLPEEKSAIKELSKKAAARQDKLMKCELFKINQRHMHGKWDEFVDPKAYEKKKEYICDYCRMECSNKDALKAHKKEHNSAGQKRKNANGDGPSTSKPPKKKGVECKFCRMWFNSAEELKKHENLSEYHYKRIKKAVMDYQVADVQKYTHKHYKLAVRKY</sequence>
<evidence type="ECO:0000259" key="2">
    <source>
        <dbReference type="PROSITE" id="PS00028"/>
    </source>
</evidence>
<name>A0A914D0M6_9BILA</name>
<feature type="region of interest" description="Disordered" evidence="1">
    <location>
        <begin position="95"/>
        <end position="122"/>
    </location>
</feature>
<feature type="domain" description="C2H2-type" evidence="2">
    <location>
        <begin position="79"/>
        <end position="99"/>
    </location>
</feature>
<dbReference type="SUPFAM" id="SSF57667">
    <property type="entry name" value="beta-beta-alpha zinc fingers"/>
    <property type="match status" value="1"/>
</dbReference>
<organism evidence="3 4">
    <name type="scientific">Acrobeloides nanus</name>
    <dbReference type="NCBI Taxonomy" id="290746"/>
    <lineage>
        <taxon>Eukaryota</taxon>
        <taxon>Metazoa</taxon>
        <taxon>Ecdysozoa</taxon>
        <taxon>Nematoda</taxon>
        <taxon>Chromadorea</taxon>
        <taxon>Rhabditida</taxon>
        <taxon>Tylenchina</taxon>
        <taxon>Cephalobomorpha</taxon>
        <taxon>Cephaloboidea</taxon>
        <taxon>Cephalobidae</taxon>
        <taxon>Acrobeloides</taxon>
    </lineage>
</organism>
<dbReference type="Gene3D" id="3.30.160.60">
    <property type="entry name" value="Classic Zinc Finger"/>
    <property type="match status" value="1"/>
</dbReference>
<evidence type="ECO:0000256" key="1">
    <source>
        <dbReference type="SAM" id="MobiDB-lite"/>
    </source>
</evidence>
<dbReference type="AlphaFoldDB" id="A0A914D0M6"/>
<dbReference type="Proteomes" id="UP000887540">
    <property type="component" value="Unplaced"/>
</dbReference>
<evidence type="ECO:0000313" key="3">
    <source>
        <dbReference type="Proteomes" id="UP000887540"/>
    </source>
</evidence>
<dbReference type="PROSITE" id="PS00028">
    <property type="entry name" value="ZINC_FINGER_C2H2_1"/>
    <property type="match status" value="1"/>
</dbReference>
<dbReference type="InterPro" id="IPR036236">
    <property type="entry name" value="Znf_C2H2_sf"/>
</dbReference>
<proteinExistence type="predicted"/>